<reference evidence="1 2" key="2">
    <citation type="journal article" date="2023" name="Mol. Biol. Evol.">
        <title>Genomics of Secondarily Temperate Adaptation in the Only Non-Antarctic Icefish.</title>
        <authorList>
            <person name="Rivera-Colon A.G."/>
            <person name="Rayamajhi N."/>
            <person name="Minhas B.F."/>
            <person name="Madrigal G."/>
            <person name="Bilyk K.T."/>
            <person name="Yoon V."/>
            <person name="Hune M."/>
            <person name="Gregory S."/>
            <person name="Cheng C.H.C."/>
            <person name="Catchen J.M."/>
        </authorList>
    </citation>
    <scope>NUCLEOTIDE SEQUENCE [LARGE SCALE GENOMIC DNA]</scope>
    <source>
        <strain evidence="1">JMC-PN-2008</strain>
    </source>
</reference>
<evidence type="ECO:0000313" key="2">
    <source>
        <dbReference type="Proteomes" id="UP001346869"/>
    </source>
</evidence>
<protein>
    <submittedName>
        <fullName evidence="1">Uncharacterized protein</fullName>
    </submittedName>
</protein>
<organism evidence="1 2">
    <name type="scientific">Eleginops maclovinus</name>
    <name type="common">Patagonian blennie</name>
    <name type="synonym">Eleginus maclovinus</name>
    <dbReference type="NCBI Taxonomy" id="56733"/>
    <lineage>
        <taxon>Eukaryota</taxon>
        <taxon>Metazoa</taxon>
        <taxon>Chordata</taxon>
        <taxon>Craniata</taxon>
        <taxon>Vertebrata</taxon>
        <taxon>Euteleostomi</taxon>
        <taxon>Actinopterygii</taxon>
        <taxon>Neopterygii</taxon>
        <taxon>Teleostei</taxon>
        <taxon>Neoteleostei</taxon>
        <taxon>Acanthomorphata</taxon>
        <taxon>Eupercaria</taxon>
        <taxon>Perciformes</taxon>
        <taxon>Notothenioidei</taxon>
        <taxon>Eleginopidae</taxon>
        <taxon>Eleginops</taxon>
    </lineage>
</organism>
<sequence>MTGGFTSVREGEHPEHFCGLQMGFVISKCSLMDDHSLPVIRIKYKEGHKWLGHRRRLIEVICVNPINASWTLAKAEAMEGNTSV</sequence>
<dbReference type="AlphaFoldDB" id="A0AAN8A7E7"/>
<gene>
    <name evidence="1" type="ORF">PBY51_014882</name>
</gene>
<accession>A0AAN8A7E7</accession>
<evidence type="ECO:0000313" key="1">
    <source>
        <dbReference type="EMBL" id="KAK5853751.1"/>
    </source>
</evidence>
<reference evidence="1 2" key="1">
    <citation type="journal article" date="2023" name="Genes (Basel)">
        <title>Chromosome-Level Genome Assembly and Circadian Gene Repertoire of the Patagonia Blennie Eleginops maclovinus-The Closest Ancestral Proxy of Antarctic Cryonotothenioids.</title>
        <authorList>
            <person name="Cheng C.C."/>
            <person name="Rivera-Colon A.G."/>
            <person name="Minhas B.F."/>
            <person name="Wilson L."/>
            <person name="Rayamajhi N."/>
            <person name="Vargas-Chacoff L."/>
            <person name="Catchen J.M."/>
        </authorList>
    </citation>
    <scope>NUCLEOTIDE SEQUENCE [LARGE SCALE GENOMIC DNA]</scope>
    <source>
        <strain evidence="1">JMC-PN-2008</strain>
    </source>
</reference>
<dbReference type="EMBL" id="JAUZQC010000019">
    <property type="protein sequence ID" value="KAK5853751.1"/>
    <property type="molecule type" value="Genomic_DNA"/>
</dbReference>
<keyword evidence="2" id="KW-1185">Reference proteome</keyword>
<name>A0AAN8A7E7_ELEMC</name>
<dbReference type="Proteomes" id="UP001346869">
    <property type="component" value="Unassembled WGS sequence"/>
</dbReference>
<proteinExistence type="predicted"/>
<comment type="caution">
    <text evidence="1">The sequence shown here is derived from an EMBL/GenBank/DDBJ whole genome shotgun (WGS) entry which is preliminary data.</text>
</comment>